<feature type="non-terminal residue" evidence="2">
    <location>
        <position position="1"/>
    </location>
</feature>
<dbReference type="AlphaFoldDB" id="A0A314KP18"/>
<comment type="caution">
    <text evidence="2">The sequence shown here is derived from an EMBL/GenBank/DDBJ whole genome shotgun (WGS) entry which is preliminary data.</text>
</comment>
<keyword evidence="3" id="KW-1185">Reference proteome</keyword>
<name>A0A314KP18_NICAT</name>
<proteinExistence type="predicted"/>
<protein>
    <submittedName>
        <fullName evidence="2">Mitochondrial protein</fullName>
    </submittedName>
</protein>
<feature type="non-terminal residue" evidence="2">
    <location>
        <position position="112"/>
    </location>
</feature>
<dbReference type="InterPro" id="IPR013103">
    <property type="entry name" value="RVT_2"/>
</dbReference>
<dbReference type="Proteomes" id="UP000187609">
    <property type="component" value="Unassembled WGS sequence"/>
</dbReference>
<dbReference type="Pfam" id="PF07727">
    <property type="entry name" value="RVT_2"/>
    <property type="match status" value="1"/>
</dbReference>
<feature type="domain" description="Reverse transcriptase Ty1/copia-type" evidence="1">
    <location>
        <begin position="57"/>
        <end position="112"/>
    </location>
</feature>
<dbReference type="EMBL" id="MJEQ01001384">
    <property type="protein sequence ID" value="OIT30957.1"/>
    <property type="molecule type" value="Genomic_DNA"/>
</dbReference>
<gene>
    <name evidence="2" type="ORF">A4A49_55546</name>
</gene>
<dbReference type="Gramene" id="OIT30957">
    <property type="protein sequence ID" value="OIT30957"/>
    <property type="gene ID" value="A4A49_55546"/>
</dbReference>
<organism evidence="2 3">
    <name type="scientific">Nicotiana attenuata</name>
    <name type="common">Coyote tobacco</name>
    <dbReference type="NCBI Taxonomy" id="49451"/>
    <lineage>
        <taxon>Eukaryota</taxon>
        <taxon>Viridiplantae</taxon>
        <taxon>Streptophyta</taxon>
        <taxon>Embryophyta</taxon>
        <taxon>Tracheophyta</taxon>
        <taxon>Spermatophyta</taxon>
        <taxon>Magnoliopsida</taxon>
        <taxon>eudicotyledons</taxon>
        <taxon>Gunneridae</taxon>
        <taxon>Pentapetalae</taxon>
        <taxon>asterids</taxon>
        <taxon>lamiids</taxon>
        <taxon>Solanales</taxon>
        <taxon>Solanaceae</taxon>
        <taxon>Nicotianoideae</taxon>
        <taxon>Nicotianeae</taxon>
        <taxon>Nicotiana</taxon>
    </lineage>
</organism>
<reference evidence="2" key="1">
    <citation type="submission" date="2016-11" db="EMBL/GenBank/DDBJ databases">
        <title>The genome of Nicotiana attenuata.</title>
        <authorList>
            <person name="Xu S."/>
            <person name="Brockmoeller T."/>
            <person name="Gaquerel E."/>
            <person name="Navarro A."/>
            <person name="Kuhl H."/>
            <person name="Gase K."/>
            <person name="Ling Z."/>
            <person name="Zhou W."/>
            <person name="Kreitzer C."/>
            <person name="Stanke M."/>
            <person name="Tang H."/>
            <person name="Lyons E."/>
            <person name="Pandey P."/>
            <person name="Pandey S.P."/>
            <person name="Timmermann B."/>
            <person name="Baldwin I.T."/>
        </authorList>
    </citation>
    <scope>NUCLEOTIDE SEQUENCE [LARGE SCALE GENOMIC DNA]</scope>
    <source>
        <strain evidence="2">UT</strain>
    </source>
</reference>
<accession>A0A314KP18</accession>
<evidence type="ECO:0000259" key="1">
    <source>
        <dbReference type="Pfam" id="PF07727"/>
    </source>
</evidence>
<dbReference type="STRING" id="49451.A0A314KP18"/>
<evidence type="ECO:0000313" key="3">
    <source>
        <dbReference type="Proteomes" id="UP000187609"/>
    </source>
</evidence>
<evidence type="ECO:0000313" key="2">
    <source>
        <dbReference type="EMBL" id="OIT30957.1"/>
    </source>
</evidence>
<sequence length="112" mass="13241">PPPNRIITRSQNNIFKPKSKLSFLTHFAPTPVTFNQANKHEEWRQAMKVEYDALIKNQTWELVPREPSKNVVDCKWLYWIKRKADGSIDRFKARLVAKGFTQRPGLDFHETF</sequence>